<keyword evidence="9" id="KW-1185">Reference proteome</keyword>
<dbReference type="KEGG" id="hazt:108668187"/>
<dbReference type="Pfam" id="PF25752">
    <property type="entry name" value="DUF1619_N"/>
    <property type="match status" value="1"/>
</dbReference>
<feature type="compositionally biased region" description="Polar residues" evidence="5">
    <location>
        <begin position="114"/>
        <end position="136"/>
    </location>
</feature>
<evidence type="ECO:0000259" key="8">
    <source>
        <dbReference type="Pfam" id="PF25752"/>
    </source>
</evidence>
<dbReference type="PANTHER" id="PTHR14611">
    <property type="entry name" value="TECTONIC FAMILY MEMBER"/>
    <property type="match status" value="1"/>
</dbReference>
<dbReference type="GeneID" id="108668187"/>
<dbReference type="OrthoDB" id="184109at2759"/>
<dbReference type="InterPro" id="IPR057724">
    <property type="entry name" value="TCTN1-3_N"/>
</dbReference>
<comment type="similarity">
    <text evidence="1">Belongs to the tectonic family.</text>
</comment>
<dbReference type="Proteomes" id="UP000694843">
    <property type="component" value="Unplaced"/>
</dbReference>
<protein>
    <submittedName>
        <fullName evidence="10">Uncharacterized protein LOC108668187</fullName>
    </submittedName>
</protein>
<feature type="compositionally biased region" description="Acidic residues" evidence="5">
    <location>
        <begin position="142"/>
        <end position="152"/>
    </location>
</feature>
<evidence type="ECO:0000256" key="2">
    <source>
        <dbReference type="ARBA" id="ARBA00022729"/>
    </source>
</evidence>
<dbReference type="InterPro" id="IPR040354">
    <property type="entry name" value="TCTN1-3"/>
</dbReference>
<feature type="domain" description="Tectonic-1-3" evidence="7">
    <location>
        <begin position="608"/>
        <end position="783"/>
    </location>
</feature>
<proteinExistence type="inferred from homology"/>
<evidence type="ECO:0000256" key="6">
    <source>
        <dbReference type="SAM" id="SignalP"/>
    </source>
</evidence>
<keyword evidence="2 6" id="KW-0732">Signal</keyword>
<keyword evidence="4" id="KW-0325">Glycoprotein</keyword>
<feature type="compositionally biased region" description="Low complexity" evidence="5">
    <location>
        <begin position="382"/>
        <end position="440"/>
    </location>
</feature>
<feature type="region of interest" description="Disordered" evidence="5">
    <location>
        <begin position="846"/>
        <end position="896"/>
    </location>
</feature>
<feature type="chain" id="PRO_5037598929" evidence="6">
    <location>
        <begin position="24"/>
        <end position="972"/>
    </location>
</feature>
<feature type="domain" description="Tectonic-1-3 N-terminal" evidence="8">
    <location>
        <begin position="164"/>
        <end position="247"/>
    </location>
</feature>
<evidence type="ECO:0000313" key="10">
    <source>
        <dbReference type="RefSeq" id="XP_018010843.2"/>
    </source>
</evidence>
<keyword evidence="3" id="KW-0970">Cilium biogenesis/degradation</keyword>
<evidence type="ECO:0000313" key="9">
    <source>
        <dbReference type="Proteomes" id="UP000694843"/>
    </source>
</evidence>
<feature type="region of interest" description="Disordered" evidence="5">
    <location>
        <begin position="377"/>
        <end position="475"/>
    </location>
</feature>
<dbReference type="InterPro" id="IPR011677">
    <property type="entry name" value="TCTN1-3_dom"/>
</dbReference>
<sequence length="972" mass="107340">MHTNKMDILKFMCSVCLIVNVMPQDIAELPRDVSTNPINATSDLPKLNQTNGTNSTFPSAENVSDNSVTVNFLNESDISMNSSNISSNSNDSAKITTSTTAYFNASVTTLPSIQDENISETSDTTDTMTVLSTSELPTESPVPDESESDNEDEEIVMRPAMFLQNYCSCDMKVNSCDIGCCCDPDCSADDKRAFLGCVSVPRSLSGDARYCTQRWVLDRHNTEYSIDTSNPDLFCIVTDNLVQRTTFPSVKAIKTDEAFHELLAERRKFIQRDPIHQQARKGGAQTMPPNKQYTEGDLVWGITQEGRFFPLGLPSAVFSASCEGKAPFKYLQDATKECRRQVPLQELLKTRPRYLDPRTYCNFFVLSQPLLIYEEESNEDNSTTIPPSSTSTVVSSTTDSSLSSYTESDPSSTTKDSSSSTTESSSSSQTPNNSTTNSDDGYASDYKREGNDSTTTTTTNGSSMANQSNMHSPSLSQILKTPQDIVLLEDDAPFFNATFMVKVKANFCYYRESDIICKNPDDPDLNIGPCDAVSSVSYIVFHNGSEGITAVSAQVSLRNLCSSIRNTTMQEQFSPDDESDDVINMMQNFKVEYRWFQDENQQVVKRSGRPGYIRGKPLLFGHVVRNVTDAGIKMEAIARNTDPLEGLTVLRGGDDGDCSARTPVMFGENLQTQCQMHVTFNDILNNCSEVRKRVRNKLLGSVLNNPDLELRVGAYGDSDVLVTSHWVPLMRSRDTTRPFYEHDSEMSAEGRCSDILVSYTIEVAYALQGSLVNPQAKVVGVLLTEGSLRMSPPASCLGPFCTRRAVPTQSSIFPVENKSLFVNNDQIYEGSGSSLGVNSTYDQIDKDGRGREPIFSNTSLNEPTAERQTKDTAQVVSLEEPPKLRTSPPVDAQPSHDKTVVIEMSTKVLFFDVSEPSMPVFPDPPRINFKLPENFLYPLVVPTNGVASFSAQVSFSSSFLCLFLMLFNVGFV</sequence>
<evidence type="ECO:0000256" key="1">
    <source>
        <dbReference type="ARBA" id="ARBA00007633"/>
    </source>
</evidence>
<evidence type="ECO:0000259" key="7">
    <source>
        <dbReference type="Pfam" id="PF07773"/>
    </source>
</evidence>
<reference evidence="10" key="1">
    <citation type="submission" date="2025-08" db="UniProtKB">
        <authorList>
            <consortium name="RefSeq"/>
        </authorList>
    </citation>
    <scope>IDENTIFICATION</scope>
    <source>
        <tissue evidence="10">Whole organism</tissue>
    </source>
</reference>
<feature type="region of interest" description="Disordered" evidence="5">
    <location>
        <begin position="114"/>
        <end position="152"/>
    </location>
</feature>
<evidence type="ECO:0000256" key="3">
    <source>
        <dbReference type="ARBA" id="ARBA00022794"/>
    </source>
</evidence>
<dbReference type="GO" id="GO:0060271">
    <property type="term" value="P:cilium assembly"/>
    <property type="evidence" value="ECO:0007669"/>
    <property type="project" value="TreeGrafter"/>
</dbReference>
<dbReference type="AlphaFoldDB" id="A0A8B7NB67"/>
<organism evidence="9 10">
    <name type="scientific">Hyalella azteca</name>
    <name type="common">Amphipod</name>
    <dbReference type="NCBI Taxonomy" id="294128"/>
    <lineage>
        <taxon>Eukaryota</taxon>
        <taxon>Metazoa</taxon>
        <taxon>Ecdysozoa</taxon>
        <taxon>Arthropoda</taxon>
        <taxon>Crustacea</taxon>
        <taxon>Multicrustacea</taxon>
        <taxon>Malacostraca</taxon>
        <taxon>Eumalacostraca</taxon>
        <taxon>Peracarida</taxon>
        <taxon>Amphipoda</taxon>
        <taxon>Senticaudata</taxon>
        <taxon>Talitrida</taxon>
        <taxon>Talitroidea</taxon>
        <taxon>Hyalellidae</taxon>
        <taxon>Hyalella</taxon>
    </lineage>
</organism>
<feature type="compositionally biased region" description="Polar residues" evidence="5">
    <location>
        <begin position="460"/>
        <end position="475"/>
    </location>
</feature>
<evidence type="ECO:0000256" key="5">
    <source>
        <dbReference type="SAM" id="MobiDB-lite"/>
    </source>
</evidence>
<dbReference type="Pfam" id="PF07773">
    <property type="entry name" value="TCTN_DUF1619"/>
    <property type="match status" value="1"/>
</dbReference>
<name>A0A8B7NB67_HYAAZ</name>
<dbReference type="PANTHER" id="PTHR14611:SF2">
    <property type="entry name" value="TECTONIC"/>
    <property type="match status" value="1"/>
</dbReference>
<gene>
    <name evidence="10" type="primary">LOC108668187</name>
</gene>
<dbReference type="RefSeq" id="XP_018010843.2">
    <property type="nucleotide sequence ID" value="XM_018155354.2"/>
</dbReference>
<accession>A0A8B7NB67</accession>
<feature type="signal peptide" evidence="6">
    <location>
        <begin position="1"/>
        <end position="23"/>
    </location>
</feature>
<feature type="region of interest" description="Disordered" evidence="5">
    <location>
        <begin position="43"/>
        <end position="62"/>
    </location>
</feature>
<evidence type="ECO:0000256" key="4">
    <source>
        <dbReference type="ARBA" id="ARBA00023180"/>
    </source>
</evidence>